<keyword evidence="8" id="KW-0443">Lipid metabolism</keyword>
<proteinExistence type="inferred from homology"/>
<dbReference type="InterPro" id="IPR016036">
    <property type="entry name" value="Malonyl_transacylase_ACP-bd"/>
</dbReference>
<dbReference type="InterPro" id="IPR052760">
    <property type="entry name" value="Mitochondrial_malonyltrans"/>
</dbReference>
<dbReference type="SUPFAM" id="SSF55048">
    <property type="entry name" value="Probable ACP-binding domain of malonyl-CoA ACP transacylase"/>
    <property type="match status" value="1"/>
</dbReference>
<keyword evidence="4" id="KW-0444">Lipid biosynthesis</keyword>
<sequence>MLTRIIVRRLHRSVSLASKPPETPVAAAAALGEEKVRELLDNAATFEDAKPRTEQDSWATLPYVDGTFMGRDQSLKSARPRIDPRETSIILFPGQGAQYVGMARRLLKYPGAQDIFQLANEVLGYDLLKLCLEGPREKLDQTRHCQPAVMVSSLAALEQLKEERPNAIENCFATAGFSLGEITALVFAGALPFDKALRLVQIRAEAMQLASEQNRSGMATVLYGADARIGEACKGAMDWCIQRGVESPECRIANYLYPSCKVIAGSEDALQFLEANGKKYGIKRIKRLPVSGAFHTELMAPAVEPFAKALKRITIENPIIGVYSNVDGKRYRSAGHILGQLPKQITRPVKWEQTLHNLYERKAGENFPRTFECGPGQGLKTILKQVNGKAWDSAFSIEA</sequence>
<dbReference type="InterPro" id="IPR014043">
    <property type="entry name" value="Acyl_transferase_dom"/>
</dbReference>
<dbReference type="EMBL" id="GFDL01013907">
    <property type="protein sequence ID" value="JAV21138.1"/>
    <property type="molecule type" value="Transcribed_RNA"/>
</dbReference>
<dbReference type="GO" id="GO:0004314">
    <property type="term" value="F:[acyl-carrier-protein] S-malonyltransferase activity"/>
    <property type="evidence" value="ECO:0007669"/>
    <property type="project" value="UniProtKB-EC"/>
</dbReference>
<dbReference type="EC" id="2.3.1.39" evidence="3"/>
<evidence type="ECO:0000256" key="11">
    <source>
        <dbReference type="ARBA" id="ARBA00061523"/>
    </source>
</evidence>
<dbReference type="InterPro" id="IPR016035">
    <property type="entry name" value="Acyl_Trfase/lysoPLipase"/>
</dbReference>
<feature type="domain" description="Malonyl-CoA:ACP transacylase (MAT)" evidence="13">
    <location>
        <begin position="91"/>
        <end position="393"/>
    </location>
</feature>
<dbReference type="GO" id="GO:0005739">
    <property type="term" value="C:mitochondrion"/>
    <property type="evidence" value="ECO:0007669"/>
    <property type="project" value="UniProtKB-SubCell"/>
</dbReference>
<keyword evidence="7" id="KW-0809">Transit peptide</keyword>
<name>A0A1Q3F0X7_CULTA</name>
<evidence type="ECO:0000256" key="2">
    <source>
        <dbReference type="ARBA" id="ARBA00005194"/>
    </source>
</evidence>
<keyword evidence="6" id="KW-0276">Fatty acid metabolism</keyword>
<reference evidence="14" key="1">
    <citation type="submission" date="2017-01" db="EMBL/GenBank/DDBJ databases">
        <title>A deep insight into the sialotranscriptome of adult male and female Cluex tarsalis mosquitoes.</title>
        <authorList>
            <person name="Ribeiro J.M."/>
            <person name="Moreira F."/>
            <person name="Bernard K.A."/>
            <person name="Calvo E."/>
        </authorList>
    </citation>
    <scope>NUCLEOTIDE SEQUENCE</scope>
    <source>
        <strain evidence="14">Kern County</strain>
        <tissue evidence="14">Salivary glands</tissue>
    </source>
</reference>
<keyword evidence="5" id="KW-0808">Transferase</keyword>
<evidence type="ECO:0000256" key="7">
    <source>
        <dbReference type="ARBA" id="ARBA00022946"/>
    </source>
</evidence>
<evidence type="ECO:0000256" key="1">
    <source>
        <dbReference type="ARBA" id="ARBA00004173"/>
    </source>
</evidence>
<keyword evidence="10" id="KW-0275">Fatty acid biosynthesis</keyword>
<accession>A0A1Q3F0X7</accession>
<dbReference type="PANTHER" id="PTHR47170">
    <property type="entry name" value="MALONYL-COA ACP TRANSACYLASE, ACP-BINDING"/>
    <property type="match status" value="1"/>
</dbReference>
<evidence type="ECO:0000256" key="3">
    <source>
        <dbReference type="ARBA" id="ARBA00013258"/>
    </source>
</evidence>
<dbReference type="Gene3D" id="3.40.366.10">
    <property type="entry name" value="Malonyl-Coenzyme A Acyl Carrier Protein, domain 2"/>
    <property type="match status" value="1"/>
</dbReference>
<evidence type="ECO:0000256" key="6">
    <source>
        <dbReference type="ARBA" id="ARBA00022832"/>
    </source>
</evidence>
<evidence type="ECO:0000256" key="10">
    <source>
        <dbReference type="ARBA" id="ARBA00023160"/>
    </source>
</evidence>
<dbReference type="PANTHER" id="PTHR47170:SF2">
    <property type="entry name" value="MALONYL-COA:ACP TRANSACYLASE (MAT) DOMAIN-CONTAINING PROTEIN"/>
    <property type="match status" value="1"/>
</dbReference>
<evidence type="ECO:0000256" key="5">
    <source>
        <dbReference type="ARBA" id="ARBA00022679"/>
    </source>
</evidence>
<dbReference type="GO" id="GO:0006633">
    <property type="term" value="P:fatty acid biosynthetic process"/>
    <property type="evidence" value="ECO:0007669"/>
    <property type="project" value="UniProtKB-UniPathway"/>
</dbReference>
<dbReference type="SUPFAM" id="SSF52151">
    <property type="entry name" value="FabD/lysophospholipase-like"/>
    <property type="match status" value="1"/>
</dbReference>
<dbReference type="AlphaFoldDB" id="A0A1Q3F0X7"/>
<dbReference type="UniPathway" id="UPA00094"/>
<evidence type="ECO:0000313" key="14">
    <source>
        <dbReference type="EMBL" id="JAV21138.1"/>
    </source>
</evidence>
<evidence type="ECO:0000256" key="8">
    <source>
        <dbReference type="ARBA" id="ARBA00023098"/>
    </source>
</evidence>
<protein>
    <recommendedName>
        <fullName evidence="3">[acyl-carrier-protein] S-malonyltransferase</fullName>
        <ecNumber evidence="3">2.3.1.39</ecNumber>
    </recommendedName>
    <alternativeName>
        <fullName evidence="12">[Acyl-carrier-protein] malonyltransferase</fullName>
    </alternativeName>
</protein>
<organism evidence="14">
    <name type="scientific">Culex tarsalis</name>
    <name type="common">Encephalitis mosquito</name>
    <dbReference type="NCBI Taxonomy" id="7177"/>
    <lineage>
        <taxon>Eukaryota</taxon>
        <taxon>Metazoa</taxon>
        <taxon>Ecdysozoa</taxon>
        <taxon>Arthropoda</taxon>
        <taxon>Hexapoda</taxon>
        <taxon>Insecta</taxon>
        <taxon>Pterygota</taxon>
        <taxon>Neoptera</taxon>
        <taxon>Endopterygota</taxon>
        <taxon>Diptera</taxon>
        <taxon>Nematocera</taxon>
        <taxon>Culicoidea</taxon>
        <taxon>Culicidae</taxon>
        <taxon>Culicinae</taxon>
        <taxon>Culicini</taxon>
        <taxon>Culex</taxon>
        <taxon>Culex</taxon>
    </lineage>
</organism>
<dbReference type="Pfam" id="PF00698">
    <property type="entry name" value="Acyl_transf_1"/>
    <property type="match status" value="1"/>
</dbReference>
<evidence type="ECO:0000256" key="4">
    <source>
        <dbReference type="ARBA" id="ARBA00022516"/>
    </source>
</evidence>
<dbReference type="Gene3D" id="3.30.70.250">
    <property type="entry name" value="Malonyl-CoA ACP transacylase, ACP-binding"/>
    <property type="match status" value="1"/>
</dbReference>
<comment type="pathway">
    <text evidence="2">Lipid metabolism; fatty acid biosynthesis.</text>
</comment>
<evidence type="ECO:0000256" key="9">
    <source>
        <dbReference type="ARBA" id="ARBA00023128"/>
    </source>
</evidence>
<keyword evidence="9" id="KW-0496">Mitochondrion</keyword>
<dbReference type="SMART" id="SM00827">
    <property type="entry name" value="PKS_AT"/>
    <property type="match status" value="1"/>
</dbReference>
<comment type="similarity">
    <text evidence="11">Belongs to the type II malonyltransferase family.</text>
</comment>
<evidence type="ECO:0000256" key="12">
    <source>
        <dbReference type="ARBA" id="ARBA00077751"/>
    </source>
</evidence>
<dbReference type="FunFam" id="3.30.70.250:FF:000005">
    <property type="entry name" value="Malonyl-CoA-acyl carrier protein transacylase, mitochondrial"/>
    <property type="match status" value="1"/>
</dbReference>
<evidence type="ECO:0000259" key="13">
    <source>
        <dbReference type="SMART" id="SM00827"/>
    </source>
</evidence>
<dbReference type="InterPro" id="IPR001227">
    <property type="entry name" value="Ac_transferase_dom_sf"/>
</dbReference>
<comment type="subcellular location">
    <subcellularLocation>
        <location evidence="1">Mitochondrion</location>
    </subcellularLocation>
</comment>